<accession>A0ABP9EIV3</accession>
<dbReference type="EMBL" id="BAABHQ010000008">
    <property type="protein sequence ID" value="GAA4879459.1"/>
    <property type="molecule type" value="Genomic_DNA"/>
</dbReference>
<comment type="caution">
    <text evidence="3">The sequence shown here is derived from an EMBL/GenBank/DDBJ whole genome shotgun (WGS) entry which is preliminary data.</text>
</comment>
<name>A0ABP9EIV3_9PSEU</name>
<feature type="domain" description="AB hydrolase-1" evidence="2">
    <location>
        <begin position="46"/>
        <end position="135"/>
    </location>
</feature>
<evidence type="ECO:0000313" key="4">
    <source>
        <dbReference type="Proteomes" id="UP001500457"/>
    </source>
</evidence>
<evidence type="ECO:0000259" key="2">
    <source>
        <dbReference type="Pfam" id="PF12697"/>
    </source>
</evidence>
<dbReference type="Gene3D" id="3.40.50.1820">
    <property type="entry name" value="alpha/beta hydrolase"/>
    <property type="match status" value="1"/>
</dbReference>
<dbReference type="Pfam" id="PF12697">
    <property type="entry name" value="Abhydrolase_6"/>
    <property type="match status" value="1"/>
</dbReference>
<dbReference type="PANTHER" id="PTHR37017">
    <property type="entry name" value="AB HYDROLASE-1 DOMAIN-CONTAINING PROTEIN-RELATED"/>
    <property type="match status" value="1"/>
</dbReference>
<gene>
    <name evidence="3" type="ORF">GCM10023203_32610</name>
</gene>
<dbReference type="SUPFAM" id="SSF53474">
    <property type="entry name" value="alpha/beta-Hydrolases"/>
    <property type="match status" value="1"/>
</dbReference>
<dbReference type="PANTHER" id="PTHR37017:SF11">
    <property type="entry name" value="ESTERASE_LIPASE_THIOESTERASE DOMAIN-CONTAINING PROTEIN"/>
    <property type="match status" value="1"/>
</dbReference>
<evidence type="ECO:0000313" key="3">
    <source>
        <dbReference type="EMBL" id="GAA4879459.1"/>
    </source>
</evidence>
<organism evidence="3 4">
    <name type="scientific">Actinomycetospora straminea</name>
    <dbReference type="NCBI Taxonomy" id="663607"/>
    <lineage>
        <taxon>Bacteria</taxon>
        <taxon>Bacillati</taxon>
        <taxon>Actinomycetota</taxon>
        <taxon>Actinomycetes</taxon>
        <taxon>Pseudonocardiales</taxon>
        <taxon>Pseudonocardiaceae</taxon>
        <taxon>Actinomycetospora</taxon>
    </lineage>
</organism>
<evidence type="ECO:0000256" key="1">
    <source>
        <dbReference type="SAM" id="MobiDB-lite"/>
    </source>
</evidence>
<proteinExistence type="predicted"/>
<reference evidence="4" key="1">
    <citation type="journal article" date="2019" name="Int. J. Syst. Evol. Microbiol.">
        <title>The Global Catalogue of Microorganisms (GCM) 10K type strain sequencing project: providing services to taxonomists for standard genome sequencing and annotation.</title>
        <authorList>
            <consortium name="The Broad Institute Genomics Platform"/>
            <consortium name="The Broad Institute Genome Sequencing Center for Infectious Disease"/>
            <person name="Wu L."/>
            <person name="Ma J."/>
        </authorList>
    </citation>
    <scope>NUCLEOTIDE SEQUENCE [LARGE SCALE GENOMIC DNA]</scope>
    <source>
        <strain evidence="4">JCM 17983</strain>
    </source>
</reference>
<dbReference type="Proteomes" id="UP001500457">
    <property type="component" value="Unassembled WGS sequence"/>
</dbReference>
<keyword evidence="4" id="KW-1185">Reference proteome</keyword>
<protein>
    <recommendedName>
        <fullName evidence="2">AB hydrolase-1 domain-containing protein</fullName>
    </recommendedName>
</protein>
<dbReference type="InterPro" id="IPR000073">
    <property type="entry name" value="AB_hydrolase_1"/>
</dbReference>
<feature type="region of interest" description="Disordered" evidence="1">
    <location>
        <begin position="1"/>
        <end position="40"/>
    </location>
</feature>
<sequence length="146" mass="15733">MPDEGETLAELQGGFPESSLPPALVPTTYPLPDGSTGTEISVDPARVHDIFAQDLDPALTRVLAVSQRPLATAVFGEPASTPAWRTTPSWGVVSSSDHTINPDIERFGYRRAGTTVTEIDSSHVVMLSHPKEVTDVIREAIRATER</sequence>
<dbReference type="InterPro" id="IPR052897">
    <property type="entry name" value="Sec-Metab_Biosynth_Hydrolase"/>
</dbReference>
<dbReference type="InterPro" id="IPR029058">
    <property type="entry name" value="AB_hydrolase_fold"/>
</dbReference>